<dbReference type="InterPro" id="IPR029060">
    <property type="entry name" value="PIN-like_dom_sf"/>
</dbReference>
<dbReference type="EMBL" id="JBHLTN010000007">
    <property type="protein sequence ID" value="MFC0591526.1"/>
    <property type="molecule type" value="Genomic_DNA"/>
</dbReference>
<gene>
    <name evidence="2" type="ORF">ACFFGG_03055</name>
</gene>
<evidence type="ECO:0000313" key="2">
    <source>
        <dbReference type="EMBL" id="MFC0591526.1"/>
    </source>
</evidence>
<dbReference type="Pfam" id="PF13470">
    <property type="entry name" value="PIN_3"/>
    <property type="match status" value="1"/>
</dbReference>
<dbReference type="SUPFAM" id="SSF88723">
    <property type="entry name" value="PIN domain-like"/>
    <property type="match status" value="1"/>
</dbReference>
<dbReference type="PANTHER" id="PTHR34610">
    <property type="entry name" value="SSL7007 PROTEIN"/>
    <property type="match status" value="1"/>
</dbReference>
<dbReference type="InterPro" id="IPR002850">
    <property type="entry name" value="PIN_toxin-like"/>
</dbReference>
<dbReference type="InterPro" id="IPR002716">
    <property type="entry name" value="PIN_dom"/>
</dbReference>
<organism evidence="2 3">
    <name type="scientific">Ottowia pentelensis</name>
    <dbReference type="NCBI Taxonomy" id="511108"/>
    <lineage>
        <taxon>Bacteria</taxon>
        <taxon>Pseudomonadati</taxon>
        <taxon>Pseudomonadota</taxon>
        <taxon>Betaproteobacteria</taxon>
        <taxon>Burkholderiales</taxon>
        <taxon>Comamonadaceae</taxon>
        <taxon>Ottowia</taxon>
    </lineage>
</organism>
<evidence type="ECO:0000259" key="1">
    <source>
        <dbReference type="Pfam" id="PF13470"/>
    </source>
</evidence>
<sequence>MSRSARVVLDTNVLVSAALRPHSVPWQALDFALAAGALVACDQSIAELQATLLRPKFDRYATRERRAEILALIRAHAVFVTVAAGDLAAAHGVCRDPDDELFLSLALAARAGTIVSGDTDLLALHPWRGIGICTAAAYLAM</sequence>
<dbReference type="Proteomes" id="UP001589834">
    <property type="component" value="Unassembled WGS sequence"/>
</dbReference>
<dbReference type="NCBIfam" id="TIGR00305">
    <property type="entry name" value="putative toxin-antitoxin system toxin component, PIN family"/>
    <property type="match status" value="1"/>
</dbReference>
<comment type="caution">
    <text evidence="2">The sequence shown here is derived from an EMBL/GenBank/DDBJ whole genome shotgun (WGS) entry which is preliminary data.</text>
</comment>
<reference evidence="2 3" key="1">
    <citation type="submission" date="2024-09" db="EMBL/GenBank/DDBJ databases">
        <authorList>
            <person name="Sun Q."/>
            <person name="Mori K."/>
        </authorList>
    </citation>
    <scope>NUCLEOTIDE SEQUENCE [LARGE SCALE GENOMIC DNA]</scope>
    <source>
        <strain evidence="2 3">NCAIM B.02336</strain>
    </source>
</reference>
<protein>
    <submittedName>
        <fullName evidence="2">Toxin-antitoxin system toxin component, PIN family</fullName>
    </submittedName>
</protein>
<name>A0ABV6PNW3_9BURK</name>
<evidence type="ECO:0000313" key="3">
    <source>
        <dbReference type="Proteomes" id="UP001589834"/>
    </source>
</evidence>
<feature type="domain" description="PIN" evidence="1">
    <location>
        <begin position="6"/>
        <end position="120"/>
    </location>
</feature>
<accession>A0ABV6PNW3</accession>
<dbReference type="RefSeq" id="WP_293225724.1">
    <property type="nucleotide sequence ID" value="NZ_JBHLTN010000007.1"/>
</dbReference>
<keyword evidence="3" id="KW-1185">Reference proteome</keyword>
<dbReference type="PANTHER" id="PTHR34610:SF3">
    <property type="entry name" value="SSL7007 PROTEIN"/>
    <property type="match status" value="1"/>
</dbReference>
<proteinExistence type="predicted"/>